<dbReference type="PROSITE" id="PS00211">
    <property type="entry name" value="ABC_TRANSPORTER_1"/>
    <property type="match status" value="1"/>
</dbReference>
<sequence>MPEDGAPAVEVAGLVRRFGSVEAVRGIEFAVRPGEIFGFLGPNGAGKSTTINMLCTLLRPTEGSARVAGFDVVRERDEVRRNIGLVFQDPTLDGYLSGEQNLRFHAELYGVPRAVLPERMRRVLEMVGLWDKRGDRVQTYSGGMKRRLEIARGLLHSPRVLFLDEPTVGLDPQTRSSIWDYIRDLRATEQITIFMTTHYMDEAEYCDRIAIMDSGRIVALDTPERLKAGVGKDRVQIRTDDDQAAIGALAERFGLAATVAEGAVTFAVSSGEAFVPRLFAELGMPIRSVSVSRPSLDDVFMSFTGSTIRDAEGSSKDWMRMAMRGRSR</sequence>
<dbReference type="InterPro" id="IPR027417">
    <property type="entry name" value="P-loop_NTPase"/>
</dbReference>
<dbReference type="FunFam" id="3.40.50.300:FF:000589">
    <property type="entry name" value="ABC transporter, ATP-binding subunit"/>
    <property type="match status" value="1"/>
</dbReference>
<evidence type="ECO:0000256" key="7">
    <source>
        <dbReference type="ARBA" id="ARBA00023136"/>
    </source>
</evidence>
<evidence type="ECO:0000256" key="1">
    <source>
        <dbReference type="ARBA" id="ARBA00004413"/>
    </source>
</evidence>
<dbReference type="GO" id="GO:0043215">
    <property type="term" value="P:daunorubicin transport"/>
    <property type="evidence" value="ECO:0007669"/>
    <property type="project" value="InterPro"/>
</dbReference>
<accession>A0A3M2LR36</accession>
<evidence type="ECO:0000256" key="5">
    <source>
        <dbReference type="ARBA" id="ARBA00022840"/>
    </source>
</evidence>
<dbReference type="PANTHER" id="PTHR43582:SF2">
    <property type="entry name" value="LINEARMYCIN RESISTANCE ATP-BINDING PROTEIN LNRL"/>
    <property type="match status" value="1"/>
</dbReference>
<dbReference type="InterPro" id="IPR003593">
    <property type="entry name" value="AAA+_ATPase"/>
</dbReference>
<dbReference type="SMART" id="SM00382">
    <property type="entry name" value="AAA"/>
    <property type="match status" value="1"/>
</dbReference>
<keyword evidence="2" id="KW-0813">Transport</keyword>
<evidence type="ECO:0000256" key="8">
    <source>
        <dbReference type="ARBA" id="ARBA00023251"/>
    </source>
</evidence>
<feature type="domain" description="ABC transporter" evidence="10">
    <location>
        <begin position="9"/>
        <end position="239"/>
    </location>
</feature>
<dbReference type="GO" id="GO:0005886">
    <property type="term" value="C:plasma membrane"/>
    <property type="evidence" value="ECO:0007669"/>
    <property type="project" value="UniProtKB-SubCell"/>
</dbReference>
<keyword evidence="8" id="KW-0046">Antibiotic resistance</keyword>
<comment type="similarity">
    <text evidence="9">Belongs to the ABC transporter superfamily. Drug exporter-1 (DrugE1) (TC 3.A.1.105) family.</text>
</comment>
<proteinExistence type="inferred from homology"/>
<comment type="caution">
    <text evidence="11">The sequence shown here is derived from an EMBL/GenBank/DDBJ whole genome shotgun (WGS) entry which is preliminary data.</text>
</comment>
<dbReference type="SUPFAM" id="SSF52540">
    <property type="entry name" value="P-loop containing nucleoside triphosphate hydrolases"/>
    <property type="match status" value="1"/>
</dbReference>
<keyword evidence="3" id="KW-1003">Cell membrane</keyword>
<keyword evidence="12" id="KW-1185">Reference proteome</keyword>
<name>A0A3M2LR36_9ACTN</name>
<dbReference type="PROSITE" id="PS50893">
    <property type="entry name" value="ABC_TRANSPORTER_2"/>
    <property type="match status" value="1"/>
</dbReference>
<dbReference type="InterPro" id="IPR003439">
    <property type="entry name" value="ABC_transporter-like_ATP-bd"/>
</dbReference>
<dbReference type="RefSeq" id="WP_122197444.1">
    <property type="nucleotide sequence ID" value="NZ_JBHSKC010000015.1"/>
</dbReference>
<evidence type="ECO:0000313" key="12">
    <source>
        <dbReference type="Proteomes" id="UP000282674"/>
    </source>
</evidence>
<dbReference type="AlphaFoldDB" id="A0A3M2LR36"/>
<evidence type="ECO:0000256" key="9">
    <source>
        <dbReference type="ARBA" id="ARBA00049985"/>
    </source>
</evidence>
<gene>
    <name evidence="11" type="ORF">EBO15_28010</name>
</gene>
<dbReference type="Proteomes" id="UP000282674">
    <property type="component" value="Unassembled WGS sequence"/>
</dbReference>
<dbReference type="InterPro" id="IPR017871">
    <property type="entry name" value="ABC_transporter-like_CS"/>
</dbReference>
<dbReference type="GO" id="GO:0005524">
    <property type="term" value="F:ATP binding"/>
    <property type="evidence" value="ECO:0007669"/>
    <property type="project" value="UniProtKB-KW"/>
</dbReference>
<evidence type="ECO:0000256" key="3">
    <source>
        <dbReference type="ARBA" id="ARBA00022475"/>
    </source>
</evidence>
<keyword evidence="4" id="KW-0547">Nucleotide-binding</keyword>
<keyword evidence="7" id="KW-0472">Membrane</keyword>
<dbReference type="Pfam" id="PF13732">
    <property type="entry name" value="DrrA1-3_C"/>
    <property type="match status" value="1"/>
</dbReference>
<dbReference type="EMBL" id="RFFG01000060">
    <property type="protein sequence ID" value="RMI39944.1"/>
    <property type="molecule type" value="Genomic_DNA"/>
</dbReference>
<dbReference type="Pfam" id="PF00005">
    <property type="entry name" value="ABC_tran"/>
    <property type="match status" value="1"/>
</dbReference>
<comment type="subcellular location">
    <subcellularLocation>
        <location evidence="1">Cell membrane</location>
        <topology evidence="1">Peripheral membrane protein</topology>
        <orientation evidence="1">Cytoplasmic side</orientation>
    </subcellularLocation>
</comment>
<dbReference type="InterPro" id="IPR005894">
    <property type="entry name" value="DrrA"/>
</dbReference>
<dbReference type="GO" id="GO:1900753">
    <property type="term" value="P:doxorubicin transport"/>
    <property type="evidence" value="ECO:0007669"/>
    <property type="project" value="InterPro"/>
</dbReference>
<organism evidence="11 12">
    <name type="scientific">Actinomadura harenae</name>
    <dbReference type="NCBI Taxonomy" id="2483351"/>
    <lineage>
        <taxon>Bacteria</taxon>
        <taxon>Bacillati</taxon>
        <taxon>Actinomycetota</taxon>
        <taxon>Actinomycetes</taxon>
        <taxon>Streptosporangiales</taxon>
        <taxon>Thermomonosporaceae</taxon>
        <taxon>Actinomadura</taxon>
    </lineage>
</organism>
<dbReference type="Gene3D" id="3.40.50.300">
    <property type="entry name" value="P-loop containing nucleotide triphosphate hydrolases"/>
    <property type="match status" value="1"/>
</dbReference>
<reference evidence="11 12" key="1">
    <citation type="submission" date="2018-10" db="EMBL/GenBank/DDBJ databases">
        <title>Isolation from soil.</title>
        <authorList>
            <person name="Hu J."/>
        </authorList>
    </citation>
    <scope>NUCLEOTIDE SEQUENCE [LARGE SCALE GENOMIC DNA]</scope>
    <source>
        <strain evidence="11 12">NEAU-Ht49</strain>
    </source>
</reference>
<protein>
    <submittedName>
        <fullName evidence="11">ATP-binding cassette domain-containing protein</fullName>
    </submittedName>
</protein>
<dbReference type="GO" id="GO:0046677">
    <property type="term" value="P:response to antibiotic"/>
    <property type="evidence" value="ECO:0007669"/>
    <property type="project" value="UniProtKB-KW"/>
</dbReference>
<evidence type="ECO:0000256" key="2">
    <source>
        <dbReference type="ARBA" id="ARBA00022448"/>
    </source>
</evidence>
<evidence type="ECO:0000259" key="10">
    <source>
        <dbReference type="PROSITE" id="PS50893"/>
    </source>
</evidence>
<keyword evidence="5 11" id="KW-0067">ATP-binding</keyword>
<evidence type="ECO:0000256" key="6">
    <source>
        <dbReference type="ARBA" id="ARBA00022967"/>
    </source>
</evidence>
<dbReference type="PANTHER" id="PTHR43582">
    <property type="entry name" value="LINEARMYCIN RESISTANCE ATP-BINDING PROTEIN LNRL"/>
    <property type="match status" value="1"/>
</dbReference>
<dbReference type="NCBIfam" id="TIGR01188">
    <property type="entry name" value="drrA"/>
    <property type="match status" value="1"/>
</dbReference>
<dbReference type="GO" id="GO:0016887">
    <property type="term" value="F:ATP hydrolysis activity"/>
    <property type="evidence" value="ECO:0007669"/>
    <property type="project" value="InterPro"/>
</dbReference>
<keyword evidence="6" id="KW-1278">Translocase</keyword>
<dbReference type="InterPro" id="IPR025302">
    <property type="entry name" value="DrrA1/2-like_C"/>
</dbReference>
<evidence type="ECO:0000313" key="11">
    <source>
        <dbReference type="EMBL" id="RMI39944.1"/>
    </source>
</evidence>
<dbReference type="OrthoDB" id="9804819at2"/>
<evidence type="ECO:0000256" key="4">
    <source>
        <dbReference type="ARBA" id="ARBA00022741"/>
    </source>
</evidence>